<reference evidence="2" key="1">
    <citation type="journal article" date="2022" name="bioRxiv">
        <title>Genomics of Preaxostyla Flagellates Illuminates Evolutionary Transitions and the Path Towards Mitochondrial Loss.</title>
        <authorList>
            <person name="Novak L.V.F."/>
            <person name="Treitli S.C."/>
            <person name="Pyrih J."/>
            <person name="Halakuc P."/>
            <person name="Pipaliya S.V."/>
            <person name="Vacek V."/>
            <person name="Brzon O."/>
            <person name="Soukal P."/>
            <person name="Eme L."/>
            <person name="Dacks J.B."/>
            <person name="Karnkowska A."/>
            <person name="Elias M."/>
            <person name="Hampl V."/>
        </authorList>
    </citation>
    <scope>NUCLEOTIDE SEQUENCE</scope>
    <source>
        <strain evidence="2">RCP-MX</strain>
    </source>
</reference>
<gene>
    <name evidence="2" type="ORF">PAPYR_12583</name>
</gene>
<feature type="compositionally biased region" description="Basic and acidic residues" evidence="1">
    <location>
        <begin position="13"/>
        <end position="23"/>
    </location>
</feature>
<protein>
    <submittedName>
        <fullName evidence="2">Uncharacterized protein</fullName>
    </submittedName>
</protein>
<feature type="compositionally biased region" description="Basic and acidic residues" evidence="1">
    <location>
        <begin position="49"/>
        <end position="71"/>
    </location>
</feature>
<feature type="region of interest" description="Disordered" evidence="1">
    <location>
        <begin position="1"/>
        <end position="23"/>
    </location>
</feature>
<keyword evidence="3" id="KW-1185">Reference proteome</keyword>
<dbReference type="Proteomes" id="UP001141327">
    <property type="component" value="Unassembled WGS sequence"/>
</dbReference>
<dbReference type="EMBL" id="JAPMOS010000321">
    <property type="protein sequence ID" value="KAJ4453060.1"/>
    <property type="molecule type" value="Genomic_DNA"/>
</dbReference>
<proteinExistence type="predicted"/>
<evidence type="ECO:0000313" key="2">
    <source>
        <dbReference type="EMBL" id="KAJ4453060.1"/>
    </source>
</evidence>
<feature type="region of interest" description="Disordered" evidence="1">
    <location>
        <begin position="36"/>
        <end position="71"/>
    </location>
</feature>
<evidence type="ECO:0000256" key="1">
    <source>
        <dbReference type="SAM" id="MobiDB-lite"/>
    </source>
</evidence>
<accession>A0ABQ8U8C3</accession>
<name>A0ABQ8U8C3_9EUKA</name>
<comment type="caution">
    <text evidence="2">The sequence shown here is derived from an EMBL/GenBank/DDBJ whole genome shotgun (WGS) entry which is preliminary data.</text>
</comment>
<organism evidence="2 3">
    <name type="scientific">Paratrimastix pyriformis</name>
    <dbReference type="NCBI Taxonomy" id="342808"/>
    <lineage>
        <taxon>Eukaryota</taxon>
        <taxon>Metamonada</taxon>
        <taxon>Preaxostyla</taxon>
        <taxon>Paratrimastigidae</taxon>
        <taxon>Paratrimastix</taxon>
    </lineage>
</organism>
<evidence type="ECO:0000313" key="3">
    <source>
        <dbReference type="Proteomes" id="UP001141327"/>
    </source>
</evidence>
<sequence length="107" mass="12472">MTPRIFPSGTRQNAEEARKERESPRWTRCRREIIRVEDVPDSAEPEPIPEPRLRLQPPRDRTASRSPELESVHEALSAEALELYGDDYDGEDRDLITNRIEKTFVDL</sequence>